<reference evidence="1 2" key="1">
    <citation type="submission" date="2024-06" db="EMBL/GenBank/DDBJ databases">
        <title>The Natural Products Discovery Center: Release of the First 8490 Sequenced Strains for Exploring Actinobacteria Biosynthetic Diversity.</title>
        <authorList>
            <person name="Kalkreuter E."/>
            <person name="Kautsar S.A."/>
            <person name="Yang D."/>
            <person name="Bader C.D."/>
            <person name="Teijaro C.N."/>
            <person name="Fluegel L."/>
            <person name="Davis C.M."/>
            <person name="Simpson J.R."/>
            <person name="Lauterbach L."/>
            <person name="Steele A.D."/>
            <person name="Gui C."/>
            <person name="Meng S."/>
            <person name="Li G."/>
            <person name="Viehrig K."/>
            <person name="Ye F."/>
            <person name="Su P."/>
            <person name="Kiefer A.F."/>
            <person name="Nichols A."/>
            <person name="Cepeda A.J."/>
            <person name="Yan W."/>
            <person name="Fan B."/>
            <person name="Jiang Y."/>
            <person name="Adhikari A."/>
            <person name="Zheng C.-J."/>
            <person name="Schuster L."/>
            <person name="Cowan T.M."/>
            <person name="Smanski M.J."/>
            <person name="Chevrette M.G."/>
            <person name="De Carvalho L.P.S."/>
            <person name="Shen B."/>
        </authorList>
    </citation>
    <scope>NUCLEOTIDE SEQUENCE [LARGE SCALE GENOMIC DNA]</scope>
    <source>
        <strain evidence="1 2">NPDC019708</strain>
    </source>
</reference>
<proteinExistence type="predicted"/>
<keyword evidence="2" id="KW-1185">Reference proteome</keyword>
<organism evidence="1 2">
    <name type="scientific">Nocardia rhamnosiphila</name>
    <dbReference type="NCBI Taxonomy" id="426716"/>
    <lineage>
        <taxon>Bacteria</taxon>
        <taxon>Bacillati</taxon>
        <taxon>Actinomycetota</taxon>
        <taxon>Actinomycetes</taxon>
        <taxon>Mycobacteriales</taxon>
        <taxon>Nocardiaceae</taxon>
        <taxon>Nocardia</taxon>
    </lineage>
</organism>
<evidence type="ECO:0008006" key="3">
    <source>
        <dbReference type="Google" id="ProtNLM"/>
    </source>
</evidence>
<protein>
    <recommendedName>
        <fullName evidence="3">ANTAR domain-containing protein</fullName>
    </recommendedName>
</protein>
<name>A0ABV2X0Z2_9NOCA</name>
<sequence>MEADIETGRLALIEGALFHNELTDTELVVALRAAGLHETARVLNRTLRLHR</sequence>
<accession>A0ABV2X0Z2</accession>
<comment type="caution">
    <text evidence="1">The sequence shown here is derived from an EMBL/GenBank/DDBJ whole genome shotgun (WGS) entry which is preliminary data.</text>
</comment>
<dbReference type="RefSeq" id="WP_356959896.1">
    <property type="nucleotide sequence ID" value="NZ_JBEYBD010000037.1"/>
</dbReference>
<evidence type="ECO:0000313" key="1">
    <source>
        <dbReference type="EMBL" id="MEU1956814.1"/>
    </source>
</evidence>
<dbReference type="EMBL" id="JBEYBF010000045">
    <property type="protein sequence ID" value="MEU1956814.1"/>
    <property type="molecule type" value="Genomic_DNA"/>
</dbReference>
<gene>
    <name evidence="1" type="ORF">ABZ510_33805</name>
</gene>
<dbReference type="Proteomes" id="UP001550628">
    <property type="component" value="Unassembled WGS sequence"/>
</dbReference>
<evidence type="ECO:0000313" key="2">
    <source>
        <dbReference type="Proteomes" id="UP001550628"/>
    </source>
</evidence>